<gene>
    <name evidence="1" type="ORF">DERBICUS_136</name>
</gene>
<evidence type="ECO:0000313" key="2">
    <source>
        <dbReference type="Proteomes" id="UP000295398"/>
    </source>
</evidence>
<name>A0A482IGW0_9CAUD</name>
<sequence>MSPALGLIVCIHELLFNFVIRRFKMRSGTLENLISLINSANSAETPIALEDVDVSVPYAVNKDGCNTEVEVTIKPTYFPLRGKQTFRYNRLPIDTVVKGDLELYMDPEMRNSYDMIPYLNQQLNIELTENDVINDPVTGQQHAFRAASTSYQWKDLALVLLKQATPLDEVILTTALDGLKYPDTQDPKGQASVYSYGIDCSRIAPFLWVMDAGVDFDDTALAAEFNKTVPELWVSAPEAAPWNLRGSKCVYEGLTTGLPGSNTVFKRVVSIELGPLCSNFAGTLNLHYNP</sequence>
<dbReference type="InterPro" id="IPR057701">
    <property type="entry name" value="DUF7941"/>
</dbReference>
<evidence type="ECO:0000313" key="1">
    <source>
        <dbReference type="EMBL" id="QBP07562.1"/>
    </source>
</evidence>
<reference evidence="1 2" key="1">
    <citation type="submission" date="2019-02" db="EMBL/GenBank/DDBJ databases">
        <authorList>
            <person name="Webb C.J."/>
            <person name="Sharma R."/>
            <person name="Berg J.A."/>
            <person name="Payne A.M."/>
            <person name="Fajardo C.P."/>
            <person name="Breakwell D.P."/>
            <person name="Hope S."/>
            <person name="Grose J.H."/>
        </authorList>
    </citation>
    <scope>NUCLEOTIDE SEQUENCE [LARGE SCALE GENOMIC DNA]</scope>
</reference>
<proteinExistence type="predicted"/>
<protein>
    <submittedName>
        <fullName evidence="1">Putative virion structural protein</fullName>
    </submittedName>
</protein>
<dbReference type="Proteomes" id="UP000295398">
    <property type="component" value="Segment"/>
</dbReference>
<keyword evidence="2" id="KW-1185">Reference proteome</keyword>
<organism evidence="1 2">
    <name type="scientific">Erwinia phage Derbicus</name>
    <dbReference type="NCBI Taxonomy" id="2530027"/>
    <lineage>
        <taxon>Viruses</taxon>
        <taxon>Duplodnaviria</taxon>
        <taxon>Heunggongvirae</taxon>
        <taxon>Uroviricota</taxon>
        <taxon>Caudoviricetes</taxon>
        <taxon>Chimalliviridae</taxon>
        <taxon>Derbicusvirus</taxon>
        <taxon>Derbicusvirus derbicus</taxon>
    </lineage>
</organism>
<accession>A0A482IGW0</accession>
<dbReference type="EMBL" id="MK514282">
    <property type="protein sequence ID" value="QBP07562.1"/>
    <property type="molecule type" value="Genomic_DNA"/>
</dbReference>
<dbReference type="Pfam" id="PF25613">
    <property type="entry name" value="DUF7941"/>
    <property type="match status" value="1"/>
</dbReference>